<sequence length="192" mass="20464">MPRDPLATRDRLVDAFASIVVSTGARSATLEAVAARAGVSKGGLLYHFASKDALVDGLITRFERFAREDLEQMRVAPEGPAEYYVRTSATEAVSLAGGSDPDPLSTALVAMLRLAQEGDSRASEVFTAVNDGWRELIEDQLGGDRGLARMVQLIGDGLWGSASMGIPVTDLEEILEQVRHLVASSRHAAPTA</sequence>
<gene>
    <name evidence="6" type="ORF">AB1207_17585</name>
</gene>
<dbReference type="InterPro" id="IPR009057">
    <property type="entry name" value="Homeodomain-like_sf"/>
</dbReference>
<evidence type="ECO:0000313" key="6">
    <source>
        <dbReference type="EMBL" id="MEW9266566.1"/>
    </source>
</evidence>
<dbReference type="PRINTS" id="PR00455">
    <property type="entry name" value="HTHTETR"/>
</dbReference>
<evidence type="ECO:0000256" key="3">
    <source>
        <dbReference type="ARBA" id="ARBA00023163"/>
    </source>
</evidence>
<dbReference type="InterPro" id="IPR050109">
    <property type="entry name" value="HTH-type_TetR-like_transc_reg"/>
</dbReference>
<dbReference type="EMBL" id="JBFNQN010000012">
    <property type="protein sequence ID" value="MEW9266566.1"/>
    <property type="molecule type" value="Genomic_DNA"/>
</dbReference>
<dbReference type="Proteomes" id="UP001555826">
    <property type="component" value="Unassembled WGS sequence"/>
</dbReference>
<proteinExistence type="predicted"/>
<accession>A0ABV3PAC6</accession>
<feature type="domain" description="HTH tetR-type" evidence="5">
    <location>
        <begin position="6"/>
        <end position="66"/>
    </location>
</feature>
<evidence type="ECO:0000256" key="2">
    <source>
        <dbReference type="ARBA" id="ARBA00023125"/>
    </source>
</evidence>
<feature type="DNA-binding region" description="H-T-H motif" evidence="4">
    <location>
        <begin position="29"/>
        <end position="48"/>
    </location>
</feature>
<evidence type="ECO:0000313" key="7">
    <source>
        <dbReference type="Proteomes" id="UP001555826"/>
    </source>
</evidence>
<comment type="caution">
    <text evidence="6">The sequence shown here is derived from an EMBL/GenBank/DDBJ whole genome shotgun (WGS) entry which is preliminary data.</text>
</comment>
<evidence type="ECO:0000256" key="4">
    <source>
        <dbReference type="PROSITE-ProRule" id="PRU00335"/>
    </source>
</evidence>
<dbReference type="InterPro" id="IPR041479">
    <property type="entry name" value="TetR_CgmR_C"/>
</dbReference>
<dbReference type="SUPFAM" id="SSF46689">
    <property type="entry name" value="Homeodomain-like"/>
    <property type="match status" value="1"/>
</dbReference>
<keyword evidence="3" id="KW-0804">Transcription</keyword>
<protein>
    <submittedName>
        <fullName evidence="6">TetR/AcrR family transcriptional regulator</fullName>
    </submittedName>
</protein>
<dbReference type="PANTHER" id="PTHR30055">
    <property type="entry name" value="HTH-TYPE TRANSCRIPTIONAL REGULATOR RUTR"/>
    <property type="match status" value="1"/>
</dbReference>
<organism evidence="6 7">
    <name type="scientific">Kineococcus endophyticus</name>
    <dbReference type="NCBI Taxonomy" id="1181883"/>
    <lineage>
        <taxon>Bacteria</taxon>
        <taxon>Bacillati</taxon>
        <taxon>Actinomycetota</taxon>
        <taxon>Actinomycetes</taxon>
        <taxon>Kineosporiales</taxon>
        <taxon>Kineosporiaceae</taxon>
        <taxon>Kineococcus</taxon>
    </lineage>
</organism>
<dbReference type="Pfam" id="PF00440">
    <property type="entry name" value="TetR_N"/>
    <property type="match status" value="1"/>
</dbReference>
<dbReference type="InterPro" id="IPR001647">
    <property type="entry name" value="HTH_TetR"/>
</dbReference>
<dbReference type="Pfam" id="PF17937">
    <property type="entry name" value="TetR_C_28"/>
    <property type="match status" value="1"/>
</dbReference>
<dbReference type="PANTHER" id="PTHR30055:SF234">
    <property type="entry name" value="HTH-TYPE TRANSCRIPTIONAL REGULATOR BETI"/>
    <property type="match status" value="1"/>
</dbReference>
<dbReference type="Gene3D" id="1.10.357.10">
    <property type="entry name" value="Tetracycline Repressor, domain 2"/>
    <property type="match status" value="1"/>
</dbReference>
<keyword evidence="2 4" id="KW-0238">DNA-binding</keyword>
<keyword evidence="7" id="KW-1185">Reference proteome</keyword>
<keyword evidence="1" id="KW-0805">Transcription regulation</keyword>
<dbReference type="RefSeq" id="WP_367639702.1">
    <property type="nucleotide sequence ID" value="NZ_JBFNQN010000012.1"/>
</dbReference>
<evidence type="ECO:0000256" key="1">
    <source>
        <dbReference type="ARBA" id="ARBA00023015"/>
    </source>
</evidence>
<name>A0ABV3PAC6_9ACTN</name>
<dbReference type="PROSITE" id="PS50977">
    <property type="entry name" value="HTH_TETR_2"/>
    <property type="match status" value="1"/>
</dbReference>
<evidence type="ECO:0000259" key="5">
    <source>
        <dbReference type="PROSITE" id="PS50977"/>
    </source>
</evidence>
<reference evidence="6 7" key="1">
    <citation type="submission" date="2024-07" db="EMBL/GenBank/DDBJ databases">
        <authorList>
            <person name="Thanompreechachai J."/>
            <person name="Duangmal K."/>
        </authorList>
    </citation>
    <scope>NUCLEOTIDE SEQUENCE [LARGE SCALE GENOMIC DNA]</scope>
    <source>
        <strain evidence="6 7">KCTC 19886</strain>
    </source>
</reference>